<dbReference type="PANTHER" id="PTHR44525:SF1">
    <property type="entry name" value="WD REPEAT-CONTAINING PROTEIN 27"/>
    <property type="match status" value="1"/>
</dbReference>
<keyword evidence="3" id="KW-1185">Reference proteome</keyword>
<feature type="non-terminal residue" evidence="2">
    <location>
        <position position="1"/>
    </location>
</feature>
<reference evidence="2 3" key="1">
    <citation type="journal article" date="2019" name="Sci. Data">
        <title>Hybrid genome assembly and annotation of Danionella translucida.</title>
        <authorList>
            <person name="Kadobianskyi M."/>
            <person name="Schulze L."/>
            <person name="Schuelke M."/>
            <person name="Judkewitz B."/>
        </authorList>
    </citation>
    <scope>NUCLEOTIDE SEQUENCE [LARGE SCALE GENOMIC DNA]</scope>
    <source>
        <strain evidence="2 3">Bolton</strain>
    </source>
</reference>
<gene>
    <name evidence="2" type="ORF">DNTS_032877</name>
</gene>
<accession>A0A553QTY9</accession>
<dbReference type="InterPro" id="IPR001680">
    <property type="entry name" value="WD40_rpt"/>
</dbReference>
<dbReference type="Proteomes" id="UP000316079">
    <property type="component" value="Unassembled WGS sequence"/>
</dbReference>
<dbReference type="PANTHER" id="PTHR44525">
    <property type="entry name" value="WD REPEAT-CONTAINING PROTEIN 27"/>
    <property type="match status" value="1"/>
</dbReference>
<dbReference type="PROSITE" id="PS50082">
    <property type="entry name" value="WD_REPEATS_2"/>
    <property type="match status" value="2"/>
</dbReference>
<dbReference type="STRING" id="623744.A0A553QTY9"/>
<sequence>GMFLYDLDVNVSLGIDVSQKLIVAGSLALKNKDLASSSARCQVCLCYPDGLVWPISASVCPRIWAGVAGDAMAAVGSEQYFIEKFSVAYTKLVSPHLQFACCSSHCAVPWQDKNIRVYKNDNLESPIELTGHHGGVSAMVFNVERGCLILCSASEDYVIKWDIGCCYRQIKEGVIASGRVVGTLLGRVVHLSLSPMSGKLAACSGSRVILLNTEIWDVKKLVVLFESAILSAYPLISVYFIEQNNQFLTGSSDGQLWCYTLSDNQKCRLVAKMDLAKLAQKFERHLKKIDPPQNPTDGMVRNEVRGAVETAKPVTRIWAQSPNLSIEQSGTCAWIGSISMAGSWAISHGLCGNMFCLVSSLFGSSVVLFEVTSTIKDKLCTTMAQSFSVEERLSVMPRFPLMTTSPLNAEMKKQGQKLQKNGGVSCQKSVKDQALVFHTQVKSSGYNTAPHRLMFRPNTNAKKKSKSVSTNTSIKNISYDYPSKTDAPSLPFAHLRVSTISTTVNSMQYSGDGKQIVCGLGDSSLLLYNSSLTGSPAVYTGHRKAVNTVCWSQSRLWIMSSSEDLTLCIWTPSASEPVLTMGDGQFVKPIRSSQFYYLDKFLLLASGSDLMLYLYHLDNSRDDIKRYKQRSKSKLSSKFSMKSGTEITSVSAVNDFYSYIVLVSGADRSIQVYDMNQGSVVSQIPDAHSRPVHHLSQNKGSSFCTQAMEQYNLFLSSAVTDGLKLWDLRTARCVRRYESHANRILPCTGAFSPCGRFIATGSEDHCAYIYDMRCSNFLHKLQRHSETILNVAFNPAKPELLTGTLDGKLALFHPA</sequence>
<evidence type="ECO:0000313" key="2">
    <source>
        <dbReference type="EMBL" id="TRY93387.1"/>
    </source>
</evidence>
<dbReference type="InterPro" id="IPR042411">
    <property type="entry name" value="WDR27"/>
</dbReference>
<feature type="repeat" description="WD" evidence="1">
    <location>
        <begin position="781"/>
        <end position="815"/>
    </location>
</feature>
<name>A0A553QTY9_9TELE</name>
<dbReference type="InterPro" id="IPR011044">
    <property type="entry name" value="Quino_amine_DH_bsu"/>
</dbReference>
<dbReference type="OrthoDB" id="20669at2759"/>
<evidence type="ECO:0000313" key="3">
    <source>
        <dbReference type="Proteomes" id="UP000316079"/>
    </source>
</evidence>
<evidence type="ECO:0000256" key="1">
    <source>
        <dbReference type="PROSITE-ProRule" id="PRU00221"/>
    </source>
</evidence>
<keyword evidence="1" id="KW-0853">WD repeat</keyword>
<dbReference type="SMART" id="SM00320">
    <property type="entry name" value="WD40"/>
    <property type="match status" value="9"/>
</dbReference>
<dbReference type="AlphaFoldDB" id="A0A553QTY9"/>
<dbReference type="SUPFAM" id="SSF50978">
    <property type="entry name" value="WD40 repeat-like"/>
    <property type="match status" value="1"/>
</dbReference>
<dbReference type="PROSITE" id="PS50294">
    <property type="entry name" value="WD_REPEATS_REGION"/>
    <property type="match status" value="2"/>
</dbReference>
<dbReference type="Gene3D" id="2.130.10.10">
    <property type="entry name" value="YVTN repeat-like/Quinoprotein amine dehydrogenase"/>
    <property type="match status" value="3"/>
</dbReference>
<feature type="repeat" description="WD" evidence="1">
    <location>
        <begin position="539"/>
        <end position="580"/>
    </location>
</feature>
<dbReference type="InterPro" id="IPR015943">
    <property type="entry name" value="WD40/YVTN_repeat-like_dom_sf"/>
</dbReference>
<protein>
    <submittedName>
        <fullName evidence="2">Uncharacterized protein</fullName>
    </submittedName>
</protein>
<proteinExistence type="predicted"/>
<organism evidence="2 3">
    <name type="scientific">Danionella cerebrum</name>
    <dbReference type="NCBI Taxonomy" id="2873325"/>
    <lineage>
        <taxon>Eukaryota</taxon>
        <taxon>Metazoa</taxon>
        <taxon>Chordata</taxon>
        <taxon>Craniata</taxon>
        <taxon>Vertebrata</taxon>
        <taxon>Euteleostomi</taxon>
        <taxon>Actinopterygii</taxon>
        <taxon>Neopterygii</taxon>
        <taxon>Teleostei</taxon>
        <taxon>Ostariophysi</taxon>
        <taxon>Cypriniformes</taxon>
        <taxon>Danionidae</taxon>
        <taxon>Danioninae</taxon>
        <taxon>Danionella</taxon>
    </lineage>
</organism>
<dbReference type="Pfam" id="PF00400">
    <property type="entry name" value="WD40"/>
    <property type="match status" value="3"/>
</dbReference>
<comment type="caution">
    <text evidence="2">The sequence shown here is derived from an EMBL/GenBank/DDBJ whole genome shotgun (WGS) entry which is preliminary data.</text>
</comment>
<dbReference type="InterPro" id="IPR036322">
    <property type="entry name" value="WD40_repeat_dom_sf"/>
</dbReference>
<dbReference type="EMBL" id="SRMA01025546">
    <property type="protein sequence ID" value="TRY93387.1"/>
    <property type="molecule type" value="Genomic_DNA"/>
</dbReference>
<dbReference type="SUPFAM" id="SSF50969">
    <property type="entry name" value="YVTN repeat-like/Quinoprotein amine dehydrogenase"/>
    <property type="match status" value="1"/>
</dbReference>